<dbReference type="InterPro" id="IPR006141">
    <property type="entry name" value="Intein_N"/>
</dbReference>
<dbReference type="Gene3D" id="3.80.30.30">
    <property type="match status" value="1"/>
</dbReference>
<evidence type="ECO:0000256" key="1">
    <source>
        <dbReference type="ARBA" id="ARBA00022723"/>
    </source>
</evidence>
<dbReference type="EMBL" id="BJVJ01000027">
    <property type="protein sequence ID" value="GEL24008.1"/>
    <property type="molecule type" value="Genomic_DNA"/>
</dbReference>
<keyword evidence="1" id="KW-0479">Metal-binding</keyword>
<dbReference type="InterPro" id="IPR058240">
    <property type="entry name" value="rSAM_sf"/>
</dbReference>
<organism evidence="6 7">
    <name type="scientific">Pseudonocardia sulfidoxydans NBRC 16205</name>
    <dbReference type="NCBI Taxonomy" id="1223511"/>
    <lineage>
        <taxon>Bacteria</taxon>
        <taxon>Bacillati</taxon>
        <taxon>Actinomycetota</taxon>
        <taxon>Actinomycetes</taxon>
        <taxon>Pseudonocardiales</taxon>
        <taxon>Pseudonocardiaceae</taxon>
        <taxon>Pseudonocardia</taxon>
    </lineage>
</organism>
<evidence type="ECO:0000259" key="5">
    <source>
        <dbReference type="SMART" id="SM00306"/>
    </source>
</evidence>
<dbReference type="InterPro" id="IPR003587">
    <property type="entry name" value="Hint_dom_N"/>
</dbReference>
<dbReference type="GO" id="GO:0051536">
    <property type="term" value="F:iron-sulfur cluster binding"/>
    <property type="evidence" value="ECO:0007669"/>
    <property type="project" value="UniProtKB-KW"/>
</dbReference>
<keyword evidence="3" id="KW-0411">Iron-sulfur</keyword>
<gene>
    <name evidence="6" type="ORF">PSU4_29620</name>
</gene>
<protein>
    <recommendedName>
        <fullName evidence="5">Hint domain-containing protein</fullName>
    </recommendedName>
</protein>
<evidence type="ECO:0000313" key="7">
    <source>
        <dbReference type="Proteomes" id="UP000321685"/>
    </source>
</evidence>
<dbReference type="PANTHER" id="PTHR43432">
    <property type="entry name" value="SLR0285 PROTEIN"/>
    <property type="match status" value="1"/>
</dbReference>
<proteinExistence type="predicted"/>
<sequence>MGGDAALPGLRGLLRSVRTPEFAGTVFHEVEAKSMLNRVPGGSPMPFSWTVNPYRGCSHACVYCLDGATRVLLADGRTRPIAELGVGDAVLGTETGADGVRRYVRTEVLAHWETDREGWEVELSDGTRLVTSGEHRFLTARGWRHVAPGWCRSGRRPHLRAGETMLGPGAPMDAPEWTPGYRAGYLCGVARADAAHPAAHVDEMFPSERLPLATLARLHRMVSVGAAPGVPEAAISGRPADSTADEVAAGVVGAAAARAPARAGGAVLPVDETGPAASPGGRCGPAVPGPGRAPAPGSTRPVPAGRPAPAGPGRWARVRNEPGVWSPAPNRPAAGPRVRTRGPGREGGEPGPRRVPLPAGGGIRAGADVPAGPSGWPLRPGLDWCAGFVAGVLDAAGTRTTDDLVVRAAGQRGHELVEHLVAAGRAVGLRFTGSSTARGVEGTGRRGGVVEAVLPGDARTVARLVGRVDPTSAAVRDMAGATVAAAGAQVVGVRALGRRQPMFDITTGTGDFVAEGVISHNCFARNTHTYLDLDAGADFDSQIVVKVNAARVLDRELRRPRWRREPVAMGTNTDPYQRAEGRYRLMPPILRSLADTGTPFSVLTKGTVLTRDLPDIAAAADDVPVGLGVSIALLDEELHSRLEPGAPSPRARLDLVRRITDAGLPCGVMVAPVLPLLTDSAEALDAVLERIAAAGATGATVLALHLRPGTREWFLQWLAREHPGLVERYARLYRRGAYVDADYRRALGERVTPLLRRHGLDRPVTTMRLRGRAGAPDADAGRNRGAGRRRVGAAPRDGEQLSLL</sequence>
<dbReference type="CDD" id="cd00081">
    <property type="entry name" value="Hint"/>
    <property type="match status" value="1"/>
</dbReference>
<dbReference type="NCBIfam" id="NF038136">
    <property type="entry name" value="rSAM_Rv_intein"/>
    <property type="match status" value="1"/>
</dbReference>
<feature type="region of interest" description="Disordered" evidence="4">
    <location>
        <begin position="271"/>
        <end position="358"/>
    </location>
</feature>
<dbReference type="SUPFAM" id="SSF51294">
    <property type="entry name" value="Hedgehog/intein (Hint) domain"/>
    <property type="match status" value="1"/>
</dbReference>
<dbReference type="AlphaFoldDB" id="A0A511DLS2"/>
<dbReference type="Gene3D" id="2.170.16.10">
    <property type="entry name" value="Hedgehog/Intein (Hint) domain"/>
    <property type="match status" value="1"/>
</dbReference>
<feature type="compositionally biased region" description="Low complexity" evidence="4">
    <location>
        <begin position="294"/>
        <end position="303"/>
    </location>
</feature>
<dbReference type="InterPro" id="IPR030934">
    <property type="entry name" value="Intein_C"/>
</dbReference>
<accession>A0A511DLS2</accession>
<dbReference type="InterPro" id="IPR040086">
    <property type="entry name" value="MJ0683-like"/>
</dbReference>
<dbReference type="GO" id="GO:0016539">
    <property type="term" value="P:intein-mediated protein splicing"/>
    <property type="evidence" value="ECO:0007669"/>
    <property type="project" value="InterPro"/>
</dbReference>
<feature type="domain" description="Hint" evidence="5">
    <location>
        <begin position="62"/>
        <end position="156"/>
    </location>
</feature>
<dbReference type="NCBIfam" id="NF038135">
    <property type="entry name" value="rSAM_Rv2578c"/>
    <property type="match status" value="1"/>
</dbReference>
<comment type="caution">
    <text evidence="6">The sequence shown here is derived from an EMBL/GenBank/DDBJ whole genome shotgun (WGS) entry which is preliminary data.</text>
</comment>
<name>A0A511DLS2_9PSEU</name>
<dbReference type="PANTHER" id="PTHR43432:SF3">
    <property type="entry name" value="SLR0285 PROTEIN"/>
    <property type="match status" value="1"/>
</dbReference>
<dbReference type="PROSITE" id="PS50817">
    <property type="entry name" value="INTEIN_N_TER"/>
    <property type="match status" value="1"/>
</dbReference>
<dbReference type="Proteomes" id="UP000321685">
    <property type="component" value="Unassembled WGS sequence"/>
</dbReference>
<evidence type="ECO:0000256" key="2">
    <source>
        <dbReference type="ARBA" id="ARBA00023004"/>
    </source>
</evidence>
<feature type="compositionally biased region" description="Basic and acidic residues" evidence="4">
    <location>
        <begin position="343"/>
        <end position="352"/>
    </location>
</feature>
<dbReference type="PROSITE" id="PS50818">
    <property type="entry name" value="INTEIN_C_TER"/>
    <property type="match status" value="1"/>
</dbReference>
<evidence type="ECO:0000313" key="6">
    <source>
        <dbReference type="EMBL" id="GEL24008.1"/>
    </source>
</evidence>
<evidence type="ECO:0000256" key="3">
    <source>
        <dbReference type="ARBA" id="ARBA00023014"/>
    </source>
</evidence>
<reference evidence="6 7" key="1">
    <citation type="submission" date="2019-07" db="EMBL/GenBank/DDBJ databases">
        <title>Whole genome shotgun sequence of Pseudonocardia sulfidoxydans NBRC 16205.</title>
        <authorList>
            <person name="Hosoyama A."/>
            <person name="Uohara A."/>
            <person name="Ohji S."/>
            <person name="Ichikawa N."/>
        </authorList>
    </citation>
    <scope>NUCLEOTIDE SEQUENCE [LARGE SCALE GENOMIC DNA]</scope>
    <source>
        <strain evidence="6 7">NBRC 16205</strain>
    </source>
</reference>
<feature type="region of interest" description="Disordered" evidence="4">
    <location>
        <begin position="769"/>
        <end position="804"/>
    </location>
</feature>
<dbReference type="GO" id="GO:0046872">
    <property type="term" value="F:metal ion binding"/>
    <property type="evidence" value="ECO:0007669"/>
    <property type="project" value="UniProtKB-KW"/>
</dbReference>
<keyword evidence="2" id="KW-0408">Iron</keyword>
<dbReference type="SUPFAM" id="SSF102114">
    <property type="entry name" value="Radical SAM enzymes"/>
    <property type="match status" value="1"/>
</dbReference>
<evidence type="ECO:0000256" key="4">
    <source>
        <dbReference type="SAM" id="MobiDB-lite"/>
    </source>
</evidence>
<dbReference type="InterPro" id="IPR036844">
    <property type="entry name" value="Hint_dom_sf"/>
</dbReference>
<keyword evidence="7" id="KW-1185">Reference proteome</keyword>
<dbReference type="SMART" id="SM00306">
    <property type="entry name" value="HintN"/>
    <property type="match status" value="1"/>
</dbReference>